<keyword evidence="6" id="KW-1185">Reference proteome</keyword>
<dbReference type="Proteomes" id="UP001396898">
    <property type="component" value="Unassembled WGS sequence"/>
</dbReference>
<dbReference type="InterPro" id="IPR002018">
    <property type="entry name" value="CarbesteraseB"/>
</dbReference>
<sequence length="596" mass="63902">MLASTLVQALLAGAAAASPLVTKTDDGDAPRVTIKNGTLVGVHSPGYNQDFFLGVPFSQPPVGDLRFRNPQPINESWGGERAAQKLPPACVGYGGAQWGYESSEDCLYLNVVRPSRATPAESPLPVLVWIYGGGFVQGSAADLRNNLSFIVDRSVQLGQPIIGVTMNYRLSAWGFLSSKEVSDGGDSNFGLRDQRMSLEWIHGNIAAFGGDPAKVTIWGESAGASSVARHMMAFNGRDDGLFRAGIMASGRFFADDLEMTAAQSKYDTLVSQTGCHGGDAAGSSLECLRALPFEKLNAVVNSSTALLTWGPMVDGDMIARSSRQQFLDGAYLQIPIIAGDNTAEGTAFAPKGINTTEQFRDLLLSSSSALMSETYAQKLLNAYPERSADDCLPNLPRDYTPPAYPYGTQFRRVATYMGDSMISNRRATCAAWAATRNGNNSNKNLSTAPASAAYCYRFNAVPAWAGPLDGATHFAEVAFAMLNLEGVGYAPNRTPPFAGLGEEFRDLARLMAGDWIAFVNSGDPNRWDGRADAARKLNGGGGDNRKVVPAWPVYGQATTDGRPPPRNFVYDANMTSSVEDDTWRQVGMELIQAGQL</sequence>
<evidence type="ECO:0000313" key="5">
    <source>
        <dbReference type="EMBL" id="KAK8026977.1"/>
    </source>
</evidence>
<feature type="domain" description="Carboxylesterase type B" evidence="4">
    <location>
        <begin position="29"/>
        <end position="554"/>
    </location>
</feature>
<gene>
    <name evidence="5" type="ORF">PG991_004033</name>
</gene>
<dbReference type="EMBL" id="JAQQWI010000007">
    <property type="protein sequence ID" value="KAK8026977.1"/>
    <property type="molecule type" value="Genomic_DNA"/>
</dbReference>
<accession>A0ABR1S561</accession>
<dbReference type="InterPro" id="IPR029058">
    <property type="entry name" value="AB_hydrolase_fold"/>
</dbReference>
<comment type="similarity">
    <text evidence="1 3">Belongs to the type-B carboxylesterase/lipase family.</text>
</comment>
<dbReference type="PROSITE" id="PS00941">
    <property type="entry name" value="CARBOXYLESTERASE_B_2"/>
    <property type="match status" value="1"/>
</dbReference>
<evidence type="ECO:0000313" key="6">
    <source>
        <dbReference type="Proteomes" id="UP001396898"/>
    </source>
</evidence>
<dbReference type="EC" id="3.1.1.-" evidence="3"/>
<protein>
    <recommendedName>
        <fullName evidence="3">Carboxylic ester hydrolase</fullName>
        <ecNumber evidence="3">3.1.1.-</ecNumber>
    </recommendedName>
</protein>
<comment type="caution">
    <text evidence="5">The sequence shown here is derived from an EMBL/GenBank/DDBJ whole genome shotgun (WGS) entry which is preliminary data.</text>
</comment>
<dbReference type="Gene3D" id="3.40.50.1820">
    <property type="entry name" value="alpha/beta hydrolase"/>
    <property type="match status" value="1"/>
</dbReference>
<name>A0ABR1S561_9PEZI</name>
<organism evidence="5 6">
    <name type="scientific">Apiospora marii</name>
    <dbReference type="NCBI Taxonomy" id="335849"/>
    <lineage>
        <taxon>Eukaryota</taxon>
        <taxon>Fungi</taxon>
        <taxon>Dikarya</taxon>
        <taxon>Ascomycota</taxon>
        <taxon>Pezizomycotina</taxon>
        <taxon>Sordariomycetes</taxon>
        <taxon>Xylariomycetidae</taxon>
        <taxon>Amphisphaeriales</taxon>
        <taxon>Apiosporaceae</taxon>
        <taxon>Apiospora</taxon>
    </lineage>
</organism>
<keyword evidence="3" id="KW-0732">Signal</keyword>
<keyword evidence="2 3" id="KW-0378">Hydrolase</keyword>
<dbReference type="PANTHER" id="PTHR11559">
    <property type="entry name" value="CARBOXYLESTERASE"/>
    <property type="match status" value="1"/>
</dbReference>
<evidence type="ECO:0000256" key="1">
    <source>
        <dbReference type="ARBA" id="ARBA00005964"/>
    </source>
</evidence>
<feature type="signal peptide" evidence="3">
    <location>
        <begin position="1"/>
        <end position="17"/>
    </location>
</feature>
<dbReference type="Pfam" id="PF00135">
    <property type="entry name" value="COesterase"/>
    <property type="match status" value="1"/>
</dbReference>
<dbReference type="InterPro" id="IPR019826">
    <property type="entry name" value="Carboxylesterase_B_AS"/>
</dbReference>
<evidence type="ECO:0000256" key="2">
    <source>
        <dbReference type="ARBA" id="ARBA00022801"/>
    </source>
</evidence>
<dbReference type="InterPro" id="IPR050309">
    <property type="entry name" value="Type-B_Carboxylest/Lipase"/>
</dbReference>
<proteinExistence type="inferred from homology"/>
<reference evidence="5 6" key="1">
    <citation type="submission" date="2023-01" db="EMBL/GenBank/DDBJ databases">
        <title>Analysis of 21 Apiospora genomes using comparative genomics revels a genus with tremendous synthesis potential of carbohydrate active enzymes and secondary metabolites.</title>
        <authorList>
            <person name="Sorensen T."/>
        </authorList>
    </citation>
    <scope>NUCLEOTIDE SEQUENCE [LARGE SCALE GENOMIC DNA]</scope>
    <source>
        <strain evidence="5 6">CBS 20057</strain>
    </source>
</reference>
<dbReference type="SUPFAM" id="SSF53474">
    <property type="entry name" value="alpha/beta-Hydrolases"/>
    <property type="match status" value="1"/>
</dbReference>
<feature type="chain" id="PRO_5044999065" description="Carboxylic ester hydrolase" evidence="3">
    <location>
        <begin position="18"/>
        <end position="596"/>
    </location>
</feature>
<dbReference type="InterPro" id="IPR019819">
    <property type="entry name" value="Carboxylesterase_B_CS"/>
</dbReference>
<evidence type="ECO:0000256" key="3">
    <source>
        <dbReference type="RuleBase" id="RU361235"/>
    </source>
</evidence>
<evidence type="ECO:0000259" key="4">
    <source>
        <dbReference type="Pfam" id="PF00135"/>
    </source>
</evidence>
<dbReference type="PROSITE" id="PS00122">
    <property type="entry name" value="CARBOXYLESTERASE_B_1"/>
    <property type="match status" value="1"/>
</dbReference>